<feature type="compositionally biased region" description="Low complexity" evidence="1">
    <location>
        <begin position="1"/>
        <end position="21"/>
    </location>
</feature>
<protein>
    <submittedName>
        <fullName evidence="2">Uncharacterized protein</fullName>
    </submittedName>
</protein>
<feature type="compositionally biased region" description="Basic and acidic residues" evidence="1">
    <location>
        <begin position="23"/>
        <end position="35"/>
    </location>
</feature>
<accession>A0A835WUU7</accession>
<dbReference type="AlphaFoldDB" id="A0A835WUU7"/>
<feature type="region of interest" description="Disordered" evidence="1">
    <location>
        <begin position="1"/>
        <end position="37"/>
    </location>
</feature>
<evidence type="ECO:0000313" key="2">
    <source>
        <dbReference type="EMBL" id="KAG2454709.1"/>
    </source>
</evidence>
<keyword evidence="3" id="KW-1185">Reference proteome</keyword>
<dbReference type="EMBL" id="JAEHOD010000001">
    <property type="protein sequence ID" value="KAG2454709.1"/>
    <property type="molecule type" value="Genomic_DNA"/>
</dbReference>
<proteinExistence type="predicted"/>
<evidence type="ECO:0000256" key="1">
    <source>
        <dbReference type="SAM" id="MobiDB-lite"/>
    </source>
</evidence>
<name>A0A835WUU7_9CHLO</name>
<evidence type="ECO:0000313" key="3">
    <source>
        <dbReference type="Proteomes" id="UP000613740"/>
    </source>
</evidence>
<gene>
    <name evidence="2" type="ORF">HYH02_000546</name>
</gene>
<dbReference type="Proteomes" id="UP000613740">
    <property type="component" value="Unassembled WGS sequence"/>
</dbReference>
<organism evidence="2 3">
    <name type="scientific">Chlamydomonas schloesseri</name>
    <dbReference type="NCBI Taxonomy" id="2026947"/>
    <lineage>
        <taxon>Eukaryota</taxon>
        <taxon>Viridiplantae</taxon>
        <taxon>Chlorophyta</taxon>
        <taxon>core chlorophytes</taxon>
        <taxon>Chlorophyceae</taxon>
        <taxon>CS clade</taxon>
        <taxon>Chlamydomonadales</taxon>
        <taxon>Chlamydomonadaceae</taxon>
        <taxon>Chlamydomonas</taxon>
    </lineage>
</organism>
<reference evidence="2" key="1">
    <citation type="journal article" date="2020" name="bioRxiv">
        <title>Comparative genomics of Chlamydomonas.</title>
        <authorList>
            <person name="Craig R.J."/>
            <person name="Hasan A.R."/>
            <person name="Ness R.W."/>
            <person name="Keightley P.D."/>
        </authorList>
    </citation>
    <scope>NUCLEOTIDE SEQUENCE</scope>
    <source>
        <strain evidence="2">CCAP 11/173</strain>
    </source>
</reference>
<comment type="caution">
    <text evidence="2">The sequence shown here is derived from an EMBL/GenBank/DDBJ whole genome shotgun (WGS) entry which is preliminary data.</text>
</comment>
<sequence length="124" mass="12959">MKAAGKRAAGSAEGSAATAIEETPERDQTRARAESPGRAFSAALTAIQLTLTEVSGKTDGLTSKLDGLGSKMDQQFALRDAEISANAQQITNVQKQLEALKAVADQLAAKLATQAPRRPGDHRS</sequence>